<evidence type="ECO:0000256" key="6">
    <source>
        <dbReference type="ARBA" id="ARBA00022692"/>
    </source>
</evidence>
<dbReference type="CDD" id="cd00082">
    <property type="entry name" value="HisKA"/>
    <property type="match status" value="1"/>
</dbReference>
<evidence type="ECO:0000313" key="15">
    <source>
        <dbReference type="Proteomes" id="UP000241614"/>
    </source>
</evidence>
<evidence type="ECO:0000256" key="9">
    <source>
        <dbReference type="ARBA" id="ARBA00023012"/>
    </source>
</evidence>
<evidence type="ECO:0000256" key="5">
    <source>
        <dbReference type="ARBA" id="ARBA00022679"/>
    </source>
</evidence>
<evidence type="ECO:0000256" key="1">
    <source>
        <dbReference type="ARBA" id="ARBA00000085"/>
    </source>
</evidence>
<dbReference type="GO" id="GO:0000155">
    <property type="term" value="F:phosphorelay sensor kinase activity"/>
    <property type="evidence" value="ECO:0007669"/>
    <property type="project" value="InterPro"/>
</dbReference>
<gene>
    <name evidence="14" type="ORF">DA103_24645</name>
</gene>
<dbReference type="Gene3D" id="3.30.565.10">
    <property type="entry name" value="Histidine kinase-like ATPase, C-terminal domain"/>
    <property type="match status" value="1"/>
</dbReference>
<dbReference type="PROSITE" id="PS50885">
    <property type="entry name" value="HAMP"/>
    <property type="match status" value="1"/>
</dbReference>
<dbReference type="Gene3D" id="1.10.287.130">
    <property type="match status" value="1"/>
</dbReference>
<comment type="caution">
    <text evidence="14">The sequence shown here is derived from an EMBL/GenBank/DDBJ whole genome shotgun (WGS) entry which is preliminary data.</text>
</comment>
<dbReference type="EC" id="2.7.13.3" evidence="3"/>
<dbReference type="Pfam" id="PF00512">
    <property type="entry name" value="HisKA"/>
    <property type="match status" value="1"/>
</dbReference>
<dbReference type="InterPro" id="IPR005467">
    <property type="entry name" value="His_kinase_dom"/>
</dbReference>
<protein>
    <recommendedName>
        <fullName evidence="3">histidine kinase</fullName>
        <ecNumber evidence="3">2.7.13.3</ecNumber>
    </recommendedName>
</protein>
<evidence type="ECO:0000259" key="13">
    <source>
        <dbReference type="PROSITE" id="PS50885"/>
    </source>
</evidence>
<keyword evidence="6 11" id="KW-0812">Transmembrane</keyword>
<dbReference type="RefSeq" id="WP_000896835.1">
    <property type="nucleotide sequence ID" value="NZ_JARVIA010000105.1"/>
</dbReference>
<keyword evidence="5" id="KW-0808">Transferase</keyword>
<dbReference type="InterPro" id="IPR036097">
    <property type="entry name" value="HisK_dim/P_sf"/>
</dbReference>
<keyword evidence="10 11" id="KW-0472">Membrane</keyword>
<evidence type="ECO:0000256" key="11">
    <source>
        <dbReference type="SAM" id="Phobius"/>
    </source>
</evidence>
<dbReference type="InterPro" id="IPR003661">
    <property type="entry name" value="HisK_dim/P_dom"/>
</dbReference>
<dbReference type="SMART" id="SM00387">
    <property type="entry name" value="HATPase_c"/>
    <property type="match status" value="1"/>
</dbReference>
<feature type="transmembrane region" description="Helical" evidence="11">
    <location>
        <begin position="12"/>
        <end position="40"/>
    </location>
</feature>
<keyword evidence="7 14" id="KW-0418">Kinase</keyword>
<dbReference type="SUPFAM" id="SSF55874">
    <property type="entry name" value="ATPase domain of HSP90 chaperone/DNA topoisomerase II/histidine kinase"/>
    <property type="match status" value="1"/>
</dbReference>
<comment type="catalytic activity">
    <reaction evidence="1">
        <text>ATP + protein L-histidine = ADP + protein N-phospho-L-histidine.</text>
        <dbReference type="EC" id="2.7.13.3"/>
    </reaction>
</comment>
<evidence type="ECO:0000256" key="7">
    <source>
        <dbReference type="ARBA" id="ARBA00022777"/>
    </source>
</evidence>
<dbReference type="GO" id="GO:0005886">
    <property type="term" value="C:plasma membrane"/>
    <property type="evidence" value="ECO:0007669"/>
    <property type="project" value="UniProtKB-SubCell"/>
</dbReference>
<comment type="subcellular location">
    <subcellularLocation>
        <location evidence="2">Cell inner membrane</location>
        <topology evidence="2">Multi-pass membrane protein</topology>
    </subcellularLocation>
</comment>
<dbReference type="PANTHER" id="PTHR45436">
    <property type="entry name" value="SENSOR HISTIDINE KINASE YKOH"/>
    <property type="match status" value="1"/>
</dbReference>
<dbReference type="PROSITE" id="PS50109">
    <property type="entry name" value="HIS_KIN"/>
    <property type="match status" value="1"/>
</dbReference>
<feature type="domain" description="HAMP" evidence="13">
    <location>
        <begin position="175"/>
        <end position="227"/>
    </location>
</feature>
<evidence type="ECO:0000256" key="10">
    <source>
        <dbReference type="ARBA" id="ARBA00023136"/>
    </source>
</evidence>
<evidence type="ECO:0000256" key="4">
    <source>
        <dbReference type="ARBA" id="ARBA00022553"/>
    </source>
</evidence>
<evidence type="ECO:0000256" key="2">
    <source>
        <dbReference type="ARBA" id="ARBA00004429"/>
    </source>
</evidence>
<keyword evidence="8 11" id="KW-1133">Transmembrane helix</keyword>
<accession>A0A2T4XT62</accession>
<keyword evidence="9" id="KW-0902">Two-component regulatory system</keyword>
<feature type="domain" description="Histidine kinase" evidence="12">
    <location>
        <begin position="235"/>
        <end position="452"/>
    </location>
</feature>
<dbReference type="InterPro" id="IPR036890">
    <property type="entry name" value="HATPase_C_sf"/>
</dbReference>
<dbReference type="InterPro" id="IPR003594">
    <property type="entry name" value="HATPase_dom"/>
</dbReference>
<dbReference type="PANTHER" id="PTHR45436:SF15">
    <property type="entry name" value="SENSOR HISTIDINE KINASE CUSS"/>
    <property type="match status" value="1"/>
</dbReference>
<evidence type="ECO:0000256" key="3">
    <source>
        <dbReference type="ARBA" id="ARBA00012438"/>
    </source>
</evidence>
<reference evidence="14 15" key="1">
    <citation type="submission" date="2018-04" db="EMBL/GenBank/DDBJ databases">
        <title>Genome sequencing reveals highly heavy metal resistance and biotechnology application of the novel Enterobacter cloacae amazonensis isolated from wastewater river in Manaus - Amazonas.</title>
        <authorList>
            <person name="Astolfi M.C.T."/>
            <person name="Carvalho E.B.D.S."/>
            <person name="Lacerda L.B."/>
            <person name="Pinto M.V."/>
            <person name="Nogueira V.B."/>
            <person name="Barros A.M."/>
            <person name="Astolfi-Filho S."/>
        </authorList>
    </citation>
    <scope>NUCLEOTIDE SEQUENCE [LARGE SCALE GENOMIC DNA]</scope>
    <source>
        <strain evidence="15">amazonensis</strain>
    </source>
</reference>
<evidence type="ECO:0000256" key="8">
    <source>
        <dbReference type="ARBA" id="ARBA00022989"/>
    </source>
</evidence>
<dbReference type="OrthoDB" id="9809766at2"/>
<dbReference type="SMART" id="SM00388">
    <property type="entry name" value="HisKA"/>
    <property type="match status" value="1"/>
</dbReference>
<keyword evidence="4" id="KW-0597">Phosphoprotein</keyword>
<dbReference type="PRINTS" id="PR00344">
    <property type="entry name" value="BCTRLSENSOR"/>
</dbReference>
<evidence type="ECO:0000313" key="14">
    <source>
        <dbReference type="EMBL" id="PTM33126.1"/>
    </source>
</evidence>
<proteinExistence type="predicted"/>
<name>A0A2T4XT62_ENTCL</name>
<dbReference type="InterPro" id="IPR003660">
    <property type="entry name" value="HAMP_dom"/>
</dbReference>
<dbReference type="EMBL" id="PZPP01000034">
    <property type="protein sequence ID" value="PTM33126.1"/>
    <property type="molecule type" value="Genomic_DNA"/>
</dbReference>
<dbReference type="Pfam" id="PF02518">
    <property type="entry name" value="HATPase_c"/>
    <property type="match status" value="1"/>
</dbReference>
<dbReference type="Proteomes" id="UP000241614">
    <property type="component" value="Unassembled WGS sequence"/>
</dbReference>
<evidence type="ECO:0000259" key="12">
    <source>
        <dbReference type="PROSITE" id="PS50109"/>
    </source>
</evidence>
<organism evidence="14 15">
    <name type="scientific">Enterobacter cloacae</name>
    <dbReference type="NCBI Taxonomy" id="550"/>
    <lineage>
        <taxon>Bacteria</taxon>
        <taxon>Pseudomonadati</taxon>
        <taxon>Pseudomonadota</taxon>
        <taxon>Gammaproteobacteria</taxon>
        <taxon>Enterobacterales</taxon>
        <taxon>Enterobacteriaceae</taxon>
        <taxon>Enterobacter</taxon>
        <taxon>Enterobacter cloacae complex</taxon>
    </lineage>
</organism>
<dbReference type="InterPro" id="IPR050428">
    <property type="entry name" value="TCS_sensor_his_kinase"/>
</dbReference>
<dbReference type="SUPFAM" id="SSF47384">
    <property type="entry name" value="Homodimeric domain of signal transducing histidine kinase"/>
    <property type="match status" value="1"/>
</dbReference>
<sequence>MAGFKKRMKTSVQLRLSLALGIAILLTAVISGGITFYLALDEARELQDDTLKQIAYVTKSPGHNALPEIKGQKRADEDSDGKILVEYLTVSGTQNDDTGITFHLPAPVREGFQNATITGVQYRVLVHRLTPEQFVIVGQQTEVRDEIAFASALRTLIPFILLLPVLLLVTTDLIKKSFRPVLNLAAGVYRRDERDLTPLRDDNIPDEIRPFVESINRLLHKVNNTIQAQKRFIADAAHELRTPLTALSLQAERLSGSDMSAEARERLAALRLGLTREKNLLEQLLSLAREQQPLQTQGTEAVSLNEVFRQVIETLLPLALEKGIDIGVVETPYQAESQVITEKNTLYTALKNLVENAIHYIPENGQIDLRLQFIDNSAVIDVEDNGPGIAAEQRERVFDAFYRPAGTEKPGSGLGLSIVKACVHRLGGTIILAPSSHFPSGLRARIILPVESHSG</sequence>
<dbReference type="AlphaFoldDB" id="A0A2T4XT62"/>
<dbReference type="InterPro" id="IPR004358">
    <property type="entry name" value="Sig_transdc_His_kin-like_C"/>
</dbReference>